<evidence type="ECO:0000256" key="4">
    <source>
        <dbReference type="ARBA" id="ARBA00035244"/>
    </source>
</evidence>
<feature type="region of interest" description="Disordered" evidence="6">
    <location>
        <begin position="69"/>
        <end position="95"/>
    </location>
</feature>
<comment type="subunit">
    <text evidence="5">Part of the 50S ribosomal subunit.</text>
</comment>
<keyword evidence="2 5" id="KW-0689">Ribosomal protein</keyword>
<dbReference type="GO" id="GO:1990904">
    <property type="term" value="C:ribonucleoprotein complex"/>
    <property type="evidence" value="ECO:0007669"/>
    <property type="project" value="UniProtKB-KW"/>
</dbReference>
<dbReference type="InterPro" id="IPR002136">
    <property type="entry name" value="Ribosomal_uL4"/>
</dbReference>
<comment type="function">
    <text evidence="5">One of the primary rRNA binding proteins, this protein initially binds near the 5'-end of the 23S rRNA. It is important during the early stages of 50S assembly. It makes multiple contacts with different domains of the 23S rRNA in the assembled 50S subunit and ribosome.</text>
</comment>
<keyword evidence="3 5" id="KW-0687">Ribonucleoprotein</keyword>
<dbReference type="InterPro" id="IPR013005">
    <property type="entry name" value="Ribosomal_uL4-like"/>
</dbReference>
<feature type="compositionally biased region" description="Basic residues" evidence="6">
    <location>
        <begin position="77"/>
        <end position="87"/>
    </location>
</feature>
<organism evidence="7">
    <name type="scientific">Schlesneria paludicola</name>
    <dbReference type="NCBI Taxonomy" id="360056"/>
    <lineage>
        <taxon>Bacteria</taxon>
        <taxon>Pseudomonadati</taxon>
        <taxon>Planctomycetota</taxon>
        <taxon>Planctomycetia</taxon>
        <taxon>Planctomycetales</taxon>
        <taxon>Planctomycetaceae</taxon>
        <taxon>Schlesneria</taxon>
    </lineage>
</organism>
<dbReference type="GO" id="GO:0019843">
    <property type="term" value="F:rRNA binding"/>
    <property type="evidence" value="ECO:0007669"/>
    <property type="project" value="UniProtKB-UniRule"/>
</dbReference>
<evidence type="ECO:0000256" key="5">
    <source>
        <dbReference type="HAMAP-Rule" id="MF_01328"/>
    </source>
</evidence>
<dbReference type="PANTHER" id="PTHR10746:SF6">
    <property type="entry name" value="LARGE RIBOSOMAL SUBUNIT PROTEIN UL4M"/>
    <property type="match status" value="1"/>
</dbReference>
<protein>
    <recommendedName>
        <fullName evidence="4 5">Large ribosomal subunit protein uL4</fullName>
    </recommendedName>
</protein>
<evidence type="ECO:0000313" key="7">
    <source>
        <dbReference type="EMBL" id="HEN16150.1"/>
    </source>
</evidence>
<sequence>MVSLPIHDATGQPTGRNYEFDLGELAAEVNKQLLHDAVVMYEANRRQGTFKSKSRAEIAGCSKKLYKQKGTGNARAGNKRTPVRRGGGHAFAKRPTDYSYSMPRKALRLATRMALLSKFRDNEVIVIDGLSFDKPKTRAVYSLLKRLQIVARPKVEVGGKPARRPADESVLIATEQHDPNVYKSARNIPDVSVSPAADLNAYQLLKRKRLVVTTGALDRIRGKAGA</sequence>
<keyword evidence="5" id="KW-0699">rRNA-binding</keyword>
<dbReference type="EMBL" id="DSOK01000331">
    <property type="protein sequence ID" value="HEN16150.1"/>
    <property type="molecule type" value="Genomic_DNA"/>
</dbReference>
<dbReference type="GO" id="GO:0005840">
    <property type="term" value="C:ribosome"/>
    <property type="evidence" value="ECO:0007669"/>
    <property type="project" value="UniProtKB-KW"/>
</dbReference>
<comment type="caution">
    <text evidence="7">The sequence shown here is derived from an EMBL/GenBank/DDBJ whole genome shotgun (WGS) entry which is preliminary data.</text>
</comment>
<keyword evidence="5" id="KW-0694">RNA-binding</keyword>
<dbReference type="SUPFAM" id="SSF52166">
    <property type="entry name" value="Ribosomal protein L4"/>
    <property type="match status" value="1"/>
</dbReference>
<gene>
    <name evidence="5" type="primary">rplD</name>
    <name evidence="7" type="ORF">ENQ76_11865</name>
</gene>
<comment type="similarity">
    <text evidence="1 5">Belongs to the universal ribosomal protein uL4 family.</text>
</comment>
<proteinExistence type="inferred from homology"/>
<dbReference type="InterPro" id="IPR023574">
    <property type="entry name" value="Ribosomal_uL4_dom_sf"/>
</dbReference>
<dbReference type="NCBIfam" id="TIGR03953">
    <property type="entry name" value="rplD_bact"/>
    <property type="match status" value="1"/>
</dbReference>
<evidence type="ECO:0000256" key="1">
    <source>
        <dbReference type="ARBA" id="ARBA00010528"/>
    </source>
</evidence>
<dbReference type="AlphaFoldDB" id="A0A7C2NXT3"/>
<dbReference type="PANTHER" id="PTHR10746">
    <property type="entry name" value="50S RIBOSOMAL PROTEIN L4"/>
    <property type="match status" value="1"/>
</dbReference>
<dbReference type="GO" id="GO:0003735">
    <property type="term" value="F:structural constituent of ribosome"/>
    <property type="evidence" value="ECO:0007669"/>
    <property type="project" value="InterPro"/>
</dbReference>
<reference evidence="7" key="1">
    <citation type="journal article" date="2020" name="mSystems">
        <title>Genome- and Community-Level Interaction Insights into Carbon Utilization and Element Cycling Functions of Hydrothermarchaeota in Hydrothermal Sediment.</title>
        <authorList>
            <person name="Zhou Z."/>
            <person name="Liu Y."/>
            <person name="Xu W."/>
            <person name="Pan J."/>
            <person name="Luo Z.H."/>
            <person name="Li M."/>
        </authorList>
    </citation>
    <scope>NUCLEOTIDE SEQUENCE [LARGE SCALE GENOMIC DNA]</scope>
    <source>
        <strain evidence="7">SpSt-339</strain>
    </source>
</reference>
<dbReference type="Pfam" id="PF00573">
    <property type="entry name" value="Ribosomal_L4"/>
    <property type="match status" value="1"/>
</dbReference>
<evidence type="ECO:0000256" key="3">
    <source>
        <dbReference type="ARBA" id="ARBA00023274"/>
    </source>
</evidence>
<accession>A0A7C2NXT3</accession>
<comment type="function">
    <text evidence="5">Forms part of the polypeptide exit tunnel.</text>
</comment>
<evidence type="ECO:0000256" key="2">
    <source>
        <dbReference type="ARBA" id="ARBA00022980"/>
    </source>
</evidence>
<dbReference type="GO" id="GO:0006412">
    <property type="term" value="P:translation"/>
    <property type="evidence" value="ECO:0007669"/>
    <property type="project" value="UniProtKB-UniRule"/>
</dbReference>
<dbReference type="HAMAP" id="MF_01328_B">
    <property type="entry name" value="Ribosomal_uL4_B"/>
    <property type="match status" value="1"/>
</dbReference>
<dbReference type="Gene3D" id="3.40.1370.10">
    <property type="match status" value="1"/>
</dbReference>
<evidence type="ECO:0000256" key="6">
    <source>
        <dbReference type="SAM" id="MobiDB-lite"/>
    </source>
</evidence>
<name>A0A7C2NXT3_9PLAN</name>